<dbReference type="InterPro" id="IPR020094">
    <property type="entry name" value="TruA/RsuA/RluB/E/F_N"/>
</dbReference>
<gene>
    <name evidence="5" type="ORF">QE152_g36610</name>
</gene>
<keyword evidence="2" id="KW-0819">tRNA processing</keyword>
<dbReference type="EMBL" id="JASPKY010000655">
    <property type="protein sequence ID" value="KAK9687227.1"/>
    <property type="molecule type" value="Genomic_DNA"/>
</dbReference>
<dbReference type="PANTHER" id="PTHR11142:SF5">
    <property type="entry name" value="TRNA PSEUDOURIDINE(38_39) SYNTHASE"/>
    <property type="match status" value="1"/>
</dbReference>
<dbReference type="Gene3D" id="3.30.70.660">
    <property type="entry name" value="Pseudouridine synthase I, catalytic domain, C-terminal subdomain"/>
    <property type="match status" value="1"/>
</dbReference>
<name>A0AAW1ICZ1_POPJA</name>
<dbReference type="GO" id="GO:0005737">
    <property type="term" value="C:cytoplasm"/>
    <property type="evidence" value="ECO:0007669"/>
    <property type="project" value="TreeGrafter"/>
</dbReference>
<dbReference type="InterPro" id="IPR041707">
    <property type="entry name" value="Pus3-like"/>
</dbReference>
<evidence type="ECO:0000313" key="6">
    <source>
        <dbReference type="Proteomes" id="UP001458880"/>
    </source>
</evidence>
<dbReference type="HAMAP" id="MF_00171">
    <property type="entry name" value="TruA"/>
    <property type="match status" value="1"/>
</dbReference>
<organism evidence="5 6">
    <name type="scientific">Popillia japonica</name>
    <name type="common">Japanese beetle</name>
    <dbReference type="NCBI Taxonomy" id="7064"/>
    <lineage>
        <taxon>Eukaryota</taxon>
        <taxon>Metazoa</taxon>
        <taxon>Ecdysozoa</taxon>
        <taxon>Arthropoda</taxon>
        <taxon>Hexapoda</taxon>
        <taxon>Insecta</taxon>
        <taxon>Pterygota</taxon>
        <taxon>Neoptera</taxon>
        <taxon>Endopterygota</taxon>
        <taxon>Coleoptera</taxon>
        <taxon>Polyphaga</taxon>
        <taxon>Scarabaeiformia</taxon>
        <taxon>Scarabaeidae</taxon>
        <taxon>Rutelinae</taxon>
        <taxon>Popillia</taxon>
    </lineage>
</organism>
<evidence type="ECO:0000256" key="2">
    <source>
        <dbReference type="ARBA" id="ARBA00022694"/>
    </source>
</evidence>
<dbReference type="InterPro" id="IPR020097">
    <property type="entry name" value="PsdUridine_synth_TruA_a/b_dom"/>
</dbReference>
<dbReference type="GO" id="GO:0009982">
    <property type="term" value="F:pseudouridine synthase activity"/>
    <property type="evidence" value="ECO:0007669"/>
    <property type="project" value="InterPro"/>
</dbReference>
<dbReference type="PANTHER" id="PTHR11142">
    <property type="entry name" value="PSEUDOURIDYLATE SYNTHASE"/>
    <property type="match status" value="1"/>
</dbReference>
<evidence type="ECO:0000256" key="3">
    <source>
        <dbReference type="ARBA" id="ARBA00023235"/>
    </source>
</evidence>
<dbReference type="InterPro" id="IPR001406">
    <property type="entry name" value="PsdUridine_synth_TruA"/>
</dbReference>
<reference evidence="5 6" key="1">
    <citation type="journal article" date="2024" name="BMC Genomics">
        <title>De novo assembly and annotation of Popillia japonica's genome with initial clues to its potential as an invasive pest.</title>
        <authorList>
            <person name="Cucini C."/>
            <person name="Boschi S."/>
            <person name="Funari R."/>
            <person name="Cardaioli E."/>
            <person name="Iannotti N."/>
            <person name="Marturano G."/>
            <person name="Paoli F."/>
            <person name="Bruttini M."/>
            <person name="Carapelli A."/>
            <person name="Frati F."/>
            <person name="Nardi F."/>
        </authorList>
    </citation>
    <scope>NUCLEOTIDE SEQUENCE [LARGE SCALE GENOMIC DNA]</scope>
    <source>
        <strain evidence="5">DMR45628</strain>
    </source>
</reference>
<dbReference type="GO" id="GO:1990481">
    <property type="term" value="P:mRNA pseudouridine synthesis"/>
    <property type="evidence" value="ECO:0007669"/>
    <property type="project" value="TreeGrafter"/>
</dbReference>
<accession>A0AAW1ICZ1</accession>
<protein>
    <submittedName>
        <fullName evidence="5">tRNA pseudouridine synthase</fullName>
    </submittedName>
</protein>
<dbReference type="SUPFAM" id="SSF55120">
    <property type="entry name" value="Pseudouridine synthase"/>
    <property type="match status" value="1"/>
</dbReference>
<evidence type="ECO:0000259" key="4">
    <source>
        <dbReference type="Pfam" id="PF01416"/>
    </source>
</evidence>
<dbReference type="GO" id="GO:0005634">
    <property type="term" value="C:nucleus"/>
    <property type="evidence" value="ECO:0007669"/>
    <property type="project" value="TreeGrafter"/>
</dbReference>
<keyword evidence="3" id="KW-0413">Isomerase</keyword>
<comment type="caution">
    <text evidence="5">The sequence shown here is derived from an EMBL/GenBank/DDBJ whole genome shotgun (WGS) entry which is preliminary data.</text>
</comment>
<dbReference type="NCBIfam" id="TIGR00071">
    <property type="entry name" value="hisT_truA"/>
    <property type="match status" value="1"/>
</dbReference>
<dbReference type="GO" id="GO:0003723">
    <property type="term" value="F:RNA binding"/>
    <property type="evidence" value="ECO:0007669"/>
    <property type="project" value="InterPro"/>
</dbReference>
<dbReference type="FunFam" id="3.30.70.580:FF:000007">
    <property type="entry name" value="tRNA pseudouridine synthase"/>
    <property type="match status" value="1"/>
</dbReference>
<keyword evidence="6" id="KW-1185">Reference proteome</keyword>
<dbReference type="InterPro" id="IPR020103">
    <property type="entry name" value="PsdUridine_synth_cat_dom_sf"/>
</dbReference>
<dbReference type="Gene3D" id="3.30.70.580">
    <property type="entry name" value="Pseudouridine synthase I, catalytic domain, N-terminal subdomain"/>
    <property type="match status" value="1"/>
</dbReference>
<feature type="domain" description="Pseudouridine synthase I TruA alpha/beta" evidence="4">
    <location>
        <begin position="202"/>
        <end position="317"/>
    </location>
</feature>
<dbReference type="Pfam" id="PF01416">
    <property type="entry name" value="PseudoU_synth_1"/>
    <property type="match status" value="1"/>
</dbReference>
<dbReference type="CDD" id="cd02569">
    <property type="entry name" value="PseudoU_synth_ScPus3"/>
    <property type="match status" value="1"/>
</dbReference>
<dbReference type="GO" id="GO:0031119">
    <property type="term" value="P:tRNA pseudouridine synthesis"/>
    <property type="evidence" value="ECO:0007669"/>
    <property type="project" value="TreeGrafter"/>
</dbReference>
<evidence type="ECO:0000256" key="1">
    <source>
        <dbReference type="ARBA" id="ARBA00009375"/>
    </source>
</evidence>
<evidence type="ECO:0000313" key="5">
    <source>
        <dbReference type="EMBL" id="KAK9687227.1"/>
    </source>
</evidence>
<sequence length="347" mass="40367">MNKFDEISDSELMTLSKENLVSKIKALSAQNLQLKNIIAKQGGKKVISQELAKPYNFEKCTFRHVLIKFLYLGWNYNGYAVQEDTNETIESYFFKALTKTCLIKSRSESNYHRCGRTDKGVSSFGQVISLDVRSKLALEDQHELDKEIDYCLILNRVLPDNIQCIAWSPAKNNFSARFDCKQRTYKYFFIKGQLDIEKMQFASKYLLGTHDFRNFCKMDVGNGVVKFIRNITKIEFTLCDKPTEEIDEFTPYVVSITGQAFLWHQIRCIIGILILIGQQKEEPEIILQLLDVDENPRKPDYHMGSEIPLNLYDCMYEDDGIHWQYNNNTLNKVLYNLNKMQVSTSIK</sequence>
<dbReference type="InterPro" id="IPR020095">
    <property type="entry name" value="PsdUridine_synth_TruA_C"/>
</dbReference>
<dbReference type="AlphaFoldDB" id="A0AAW1ICZ1"/>
<comment type="similarity">
    <text evidence="1">Belongs to the tRNA pseudouridine synthase TruA family.</text>
</comment>
<dbReference type="Proteomes" id="UP001458880">
    <property type="component" value="Unassembled WGS sequence"/>
</dbReference>
<proteinExistence type="inferred from homology"/>